<reference evidence="9" key="1">
    <citation type="submission" date="2013-07" db="EMBL/GenBank/DDBJ databases">
        <title>The genome of Eucalyptus grandis.</title>
        <authorList>
            <person name="Schmutz J."/>
            <person name="Hayes R."/>
            <person name="Myburg A."/>
            <person name="Tuskan G."/>
            <person name="Grattapaglia D."/>
            <person name="Rokhsar D.S."/>
        </authorList>
    </citation>
    <scope>NUCLEOTIDE SEQUENCE</scope>
    <source>
        <tissue evidence="9">Leaf extractions</tissue>
    </source>
</reference>
<keyword evidence="8" id="KW-0704">Schiff base</keyword>
<sequence length="276" mass="30750">MLSSDIRELLQAKKDVESAYWEMVVDDAREACKLFQTIFTDTDGEDGYVSIEVSPMLAYDTRRTTEEAKRLCEMVNCPNICIKIPATTESIISIKEGISQRICVNATVIFTLPTYEAVVDAYLDGLEASGLIDLSRVTSVASFYISRVDNLIDQKLEEIGTSQALKLKGKAAVAQATLAYKLFQKKFSGPRWEALRKRGARKQKLLWASTNVKNPSYPDTSYINPLIGPDTAECTYCMLEELGIDWNAVGAQLELEVVGSFKKSFQNVLNSLQEKA</sequence>
<protein>
    <recommendedName>
        <fullName evidence="10">Transaldolase</fullName>
    </recommendedName>
</protein>
<dbReference type="PANTHER" id="PTHR10683:SF31">
    <property type="entry name" value="TRANSALDOLASE"/>
    <property type="match status" value="1"/>
</dbReference>
<evidence type="ECO:0000256" key="6">
    <source>
        <dbReference type="ARBA" id="ARBA00022679"/>
    </source>
</evidence>
<dbReference type="GO" id="GO:0005975">
    <property type="term" value="P:carbohydrate metabolic process"/>
    <property type="evidence" value="ECO:0007669"/>
    <property type="project" value="InterPro"/>
</dbReference>
<evidence type="ECO:0000256" key="5">
    <source>
        <dbReference type="ARBA" id="ARBA00022490"/>
    </source>
</evidence>
<comment type="similarity">
    <text evidence="4">Belongs to the transaldolase family. Type 2 subfamily.</text>
</comment>
<keyword evidence="5" id="KW-0963">Cytoplasm</keyword>
<dbReference type="InterPro" id="IPR004732">
    <property type="entry name" value="Transaldolase_2"/>
</dbReference>
<dbReference type="GO" id="GO:0004801">
    <property type="term" value="F:transaldolase activity"/>
    <property type="evidence" value="ECO:0007669"/>
    <property type="project" value="InterPro"/>
</dbReference>
<comment type="subcellular location">
    <subcellularLocation>
        <location evidence="2">Cytoplasm</location>
    </subcellularLocation>
</comment>
<keyword evidence="6" id="KW-0808">Transferase</keyword>
<keyword evidence="7" id="KW-0570">Pentose shunt</keyword>
<dbReference type="InterPro" id="IPR001585">
    <property type="entry name" value="TAL/FSA"/>
</dbReference>
<proteinExistence type="inferred from homology"/>
<dbReference type="Gene3D" id="3.20.20.70">
    <property type="entry name" value="Aldolase class I"/>
    <property type="match status" value="1"/>
</dbReference>
<dbReference type="AlphaFoldDB" id="A0A059AVK6"/>
<dbReference type="GO" id="GO:0006098">
    <property type="term" value="P:pentose-phosphate shunt"/>
    <property type="evidence" value="ECO:0007669"/>
    <property type="project" value="UniProtKB-UniPathway"/>
</dbReference>
<dbReference type="UniPathway" id="UPA00115"/>
<dbReference type="EMBL" id="KK198760">
    <property type="protein sequence ID" value="KCW57903.1"/>
    <property type="molecule type" value="Genomic_DNA"/>
</dbReference>
<evidence type="ECO:0000256" key="3">
    <source>
        <dbReference type="ARBA" id="ARBA00004959"/>
    </source>
</evidence>
<dbReference type="SUPFAM" id="SSF51569">
    <property type="entry name" value="Aldolase"/>
    <property type="match status" value="1"/>
</dbReference>
<dbReference type="eggNOG" id="KOG2772">
    <property type="taxonomic scope" value="Eukaryota"/>
</dbReference>
<comment type="pathway">
    <text evidence="3">Carbohydrate degradation; pentose phosphate pathway.</text>
</comment>
<evidence type="ECO:0008006" key="10">
    <source>
        <dbReference type="Google" id="ProtNLM"/>
    </source>
</evidence>
<evidence type="ECO:0000256" key="4">
    <source>
        <dbReference type="ARBA" id="ARBA00008426"/>
    </source>
</evidence>
<dbReference type="InterPro" id="IPR013785">
    <property type="entry name" value="Aldolase_TIM"/>
</dbReference>
<dbReference type="Gramene" id="KCW57903">
    <property type="protein sequence ID" value="KCW57903"/>
    <property type="gene ID" value="EUGRSUZ_H00650"/>
</dbReference>
<evidence type="ECO:0000313" key="9">
    <source>
        <dbReference type="EMBL" id="KCW57903.1"/>
    </source>
</evidence>
<evidence type="ECO:0000256" key="7">
    <source>
        <dbReference type="ARBA" id="ARBA00023126"/>
    </source>
</evidence>
<name>A0A059AVK6_EUCGR</name>
<organism evidence="9">
    <name type="scientific">Eucalyptus grandis</name>
    <name type="common">Flooded gum</name>
    <dbReference type="NCBI Taxonomy" id="71139"/>
    <lineage>
        <taxon>Eukaryota</taxon>
        <taxon>Viridiplantae</taxon>
        <taxon>Streptophyta</taxon>
        <taxon>Embryophyta</taxon>
        <taxon>Tracheophyta</taxon>
        <taxon>Spermatophyta</taxon>
        <taxon>Magnoliopsida</taxon>
        <taxon>eudicotyledons</taxon>
        <taxon>Gunneridae</taxon>
        <taxon>Pentapetalae</taxon>
        <taxon>rosids</taxon>
        <taxon>malvids</taxon>
        <taxon>Myrtales</taxon>
        <taxon>Myrtaceae</taxon>
        <taxon>Myrtoideae</taxon>
        <taxon>Eucalypteae</taxon>
        <taxon>Eucalyptus</taxon>
    </lineage>
</organism>
<evidence type="ECO:0000256" key="2">
    <source>
        <dbReference type="ARBA" id="ARBA00004496"/>
    </source>
</evidence>
<dbReference type="InParanoid" id="A0A059AVK6"/>
<comment type="function">
    <text evidence="1">Transaldolase is important for the balance of metabolites in the pentose-phosphate pathway.</text>
</comment>
<dbReference type="Pfam" id="PF00923">
    <property type="entry name" value="TAL_FSA"/>
    <property type="match status" value="1"/>
</dbReference>
<evidence type="ECO:0000256" key="8">
    <source>
        <dbReference type="ARBA" id="ARBA00023270"/>
    </source>
</evidence>
<dbReference type="GO" id="GO:0005737">
    <property type="term" value="C:cytoplasm"/>
    <property type="evidence" value="ECO:0007669"/>
    <property type="project" value="UniProtKB-SubCell"/>
</dbReference>
<dbReference type="PANTHER" id="PTHR10683">
    <property type="entry name" value="TRANSALDOLASE"/>
    <property type="match status" value="1"/>
</dbReference>
<accession>A0A059AVK6</accession>
<evidence type="ECO:0000256" key="1">
    <source>
        <dbReference type="ARBA" id="ARBA00003518"/>
    </source>
</evidence>
<gene>
    <name evidence="9" type="ORF">EUGRSUZ_H00650</name>
</gene>
<dbReference type="HAMAP" id="MF_00493">
    <property type="entry name" value="Transaldolase_2"/>
    <property type="match status" value="1"/>
</dbReference>
<dbReference type="OMA" id="ESAYWEM"/>
<dbReference type="STRING" id="71139.A0A059AVK6"/>